<dbReference type="EMBL" id="LBBT01000147">
    <property type="protein sequence ID" value="KKY01738.1"/>
    <property type="molecule type" value="Genomic_DNA"/>
</dbReference>
<comment type="subcellular location">
    <subcellularLocation>
        <location evidence="4 14">Cytoplasm</location>
    </subcellularLocation>
</comment>
<keyword evidence="11 14" id="KW-0255">Endonuclease</keyword>
<evidence type="ECO:0000256" key="10">
    <source>
        <dbReference type="ARBA" id="ARBA00022723"/>
    </source>
</evidence>
<evidence type="ECO:0000256" key="3">
    <source>
        <dbReference type="ARBA" id="ARBA00004065"/>
    </source>
</evidence>
<dbReference type="InterPro" id="IPR001352">
    <property type="entry name" value="RNase_HII/HIII"/>
</dbReference>
<evidence type="ECO:0000256" key="6">
    <source>
        <dbReference type="ARBA" id="ARBA00012180"/>
    </source>
</evidence>
<dbReference type="AlphaFoldDB" id="A0A0M3DHD9"/>
<evidence type="ECO:0000256" key="15">
    <source>
        <dbReference type="PROSITE-ProRule" id="PRU01319"/>
    </source>
</evidence>
<evidence type="ECO:0000259" key="17">
    <source>
        <dbReference type="PROSITE" id="PS51975"/>
    </source>
</evidence>
<keyword evidence="10 14" id="KW-0479">Metal-binding</keyword>
<comment type="similarity">
    <text evidence="5 14 16">Belongs to the RNase HII family.</text>
</comment>
<dbReference type="SUPFAM" id="SSF53098">
    <property type="entry name" value="Ribonuclease H-like"/>
    <property type="match status" value="1"/>
</dbReference>
<feature type="binding site" evidence="14 15">
    <location>
        <position position="79"/>
    </location>
    <ligand>
        <name>a divalent metal cation</name>
        <dbReference type="ChEBI" id="CHEBI:60240"/>
    </ligand>
</feature>
<evidence type="ECO:0000256" key="5">
    <source>
        <dbReference type="ARBA" id="ARBA00007383"/>
    </source>
</evidence>
<dbReference type="GO" id="GO:0004523">
    <property type="term" value="F:RNA-DNA hybrid ribonuclease activity"/>
    <property type="evidence" value="ECO:0007669"/>
    <property type="project" value="UniProtKB-UniRule"/>
</dbReference>
<sequence length="255" mass="28759">MKDKSVKEINAIIDSISTDEYLKYIDILKDDERKSVKNIAIKLAKKLDKIRAENERLELINTFENEGYEKGYTYIGGIDEAGRGPLAGPVVAAVVVFKPGTKIEGINDSKKLSEAKRDELFDIIRDQALDYGIGIVQREEIDKYNILNATYMAMKKAINCLKKTPDYLLVDAAHVPDVSIDQKSIIKGDSKSISIAAASILAKVTRDSIMYEYDKMYPEYGFASHKGYGTDQHYKAIREHGITTIHRRSFLKNIL</sequence>
<dbReference type="InterPro" id="IPR022898">
    <property type="entry name" value="RNase_HII"/>
</dbReference>
<dbReference type="GO" id="GO:0032299">
    <property type="term" value="C:ribonuclease H2 complex"/>
    <property type="evidence" value="ECO:0007669"/>
    <property type="project" value="TreeGrafter"/>
</dbReference>
<feature type="binding site" evidence="14 15">
    <location>
        <position position="171"/>
    </location>
    <ligand>
        <name>a divalent metal cation</name>
        <dbReference type="ChEBI" id="CHEBI:60240"/>
    </ligand>
</feature>
<evidence type="ECO:0000256" key="1">
    <source>
        <dbReference type="ARBA" id="ARBA00000077"/>
    </source>
</evidence>
<evidence type="ECO:0000256" key="2">
    <source>
        <dbReference type="ARBA" id="ARBA00001946"/>
    </source>
</evidence>
<evidence type="ECO:0000256" key="14">
    <source>
        <dbReference type="HAMAP-Rule" id="MF_00052"/>
    </source>
</evidence>
<reference evidence="18 19" key="1">
    <citation type="submission" date="2015-04" db="EMBL/GenBank/DDBJ databases">
        <title>Microcin producing Clostridium sp. JC272T.</title>
        <authorList>
            <person name="Jyothsna T."/>
            <person name="Sasikala C."/>
            <person name="Ramana C."/>
        </authorList>
    </citation>
    <scope>NUCLEOTIDE SEQUENCE [LARGE SCALE GENOMIC DNA]</scope>
    <source>
        <strain evidence="18 19">JC272</strain>
    </source>
</reference>
<keyword evidence="13 14" id="KW-0464">Manganese</keyword>
<evidence type="ECO:0000256" key="11">
    <source>
        <dbReference type="ARBA" id="ARBA00022759"/>
    </source>
</evidence>
<dbReference type="PROSITE" id="PS51975">
    <property type="entry name" value="RNASE_H_2"/>
    <property type="match status" value="1"/>
</dbReference>
<gene>
    <name evidence="14" type="primary">rnhB</name>
    <name evidence="18" type="ORF">VN21_06735</name>
</gene>
<dbReference type="GO" id="GO:0005737">
    <property type="term" value="C:cytoplasm"/>
    <property type="evidence" value="ECO:0007669"/>
    <property type="project" value="UniProtKB-SubCell"/>
</dbReference>
<dbReference type="PANTHER" id="PTHR10954:SF18">
    <property type="entry name" value="RIBONUCLEASE HII"/>
    <property type="match status" value="1"/>
</dbReference>
<proteinExistence type="inferred from homology"/>
<dbReference type="EC" id="3.1.26.4" evidence="6 14"/>
<keyword evidence="19" id="KW-1185">Reference proteome</keyword>
<evidence type="ECO:0000256" key="8">
    <source>
        <dbReference type="ARBA" id="ARBA00022490"/>
    </source>
</evidence>
<keyword evidence="8 14" id="KW-0963">Cytoplasm</keyword>
<dbReference type="GO" id="GO:0003723">
    <property type="term" value="F:RNA binding"/>
    <property type="evidence" value="ECO:0007669"/>
    <property type="project" value="UniProtKB-UniRule"/>
</dbReference>
<dbReference type="CDD" id="cd07182">
    <property type="entry name" value="RNase_HII_bacteria_HII_like"/>
    <property type="match status" value="1"/>
</dbReference>
<dbReference type="Pfam" id="PF01351">
    <property type="entry name" value="RNase_HII"/>
    <property type="match status" value="1"/>
</dbReference>
<evidence type="ECO:0000256" key="16">
    <source>
        <dbReference type="RuleBase" id="RU003515"/>
    </source>
</evidence>
<comment type="cofactor">
    <cofactor evidence="2">
        <name>Mg(2+)</name>
        <dbReference type="ChEBI" id="CHEBI:18420"/>
    </cofactor>
</comment>
<dbReference type="FunFam" id="3.30.420.10:FF:000006">
    <property type="entry name" value="Ribonuclease HII"/>
    <property type="match status" value="1"/>
</dbReference>
<evidence type="ECO:0000313" key="19">
    <source>
        <dbReference type="Proteomes" id="UP000034407"/>
    </source>
</evidence>
<feature type="domain" description="RNase H type-2" evidence="17">
    <location>
        <begin position="73"/>
        <end position="255"/>
    </location>
</feature>
<evidence type="ECO:0000256" key="12">
    <source>
        <dbReference type="ARBA" id="ARBA00022801"/>
    </source>
</evidence>
<dbReference type="NCBIfam" id="NF000594">
    <property type="entry name" value="PRK00015.1-1"/>
    <property type="match status" value="1"/>
</dbReference>
<evidence type="ECO:0000256" key="7">
    <source>
        <dbReference type="ARBA" id="ARBA00019179"/>
    </source>
</evidence>
<comment type="caution">
    <text evidence="18">The sequence shown here is derived from an EMBL/GenBank/DDBJ whole genome shotgun (WGS) entry which is preliminary data.</text>
</comment>
<protein>
    <recommendedName>
        <fullName evidence="7 14">Ribonuclease HII</fullName>
        <shortName evidence="14">RNase HII</shortName>
        <ecNumber evidence="6 14">3.1.26.4</ecNumber>
    </recommendedName>
</protein>
<comment type="function">
    <text evidence="3 14 16">Endonuclease that specifically degrades the RNA of RNA-DNA hybrids.</text>
</comment>
<dbReference type="HAMAP" id="MF_00052_B">
    <property type="entry name" value="RNase_HII_B"/>
    <property type="match status" value="1"/>
</dbReference>
<comment type="catalytic activity">
    <reaction evidence="1 14 15 16">
        <text>Endonucleolytic cleavage to 5'-phosphomonoester.</text>
        <dbReference type="EC" id="3.1.26.4"/>
    </reaction>
</comment>
<dbReference type="GO" id="GO:0043137">
    <property type="term" value="P:DNA replication, removal of RNA primer"/>
    <property type="evidence" value="ECO:0007669"/>
    <property type="project" value="TreeGrafter"/>
</dbReference>
<dbReference type="Proteomes" id="UP000034407">
    <property type="component" value="Unassembled WGS sequence"/>
</dbReference>
<evidence type="ECO:0000313" key="18">
    <source>
        <dbReference type="EMBL" id="KKY01738.1"/>
    </source>
</evidence>
<name>A0A0M3DHD9_9FIRM</name>
<accession>A0A0M3DHD9</accession>
<dbReference type="OrthoDB" id="9803420at2"/>
<dbReference type="GO" id="GO:0030145">
    <property type="term" value="F:manganese ion binding"/>
    <property type="evidence" value="ECO:0007669"/>
    <property type="project" value="UniProtKB-UniRule"/>
</dbReference>
<dbReference type="RefSeq" id="WP_046822580.1">
    <property type="nucleotide sequence ID" value="NZ_LBBT01000147.1"/>
</dbReference>
<dbReference type="Gene3D" id="3.30.420.10">
    <property type="entry name" value="Ribonuclease H-like superfamily/Ribonuclease H"/>
    <property type="match status" value="1"/>
</dbReference>
<evidence type="ECO:0000256" key="9">
    <source>
        <dbReference type="ARBA" id="ARBA00022722"/>
    </source>
</evidence>
<dbReference type="InterPro" id="IPR036397">
    <property type="entry name" value="RNaseH_sf"/>
</dbReference>
<organism evidence="18 19">
    <name type="scientific">Paraclostridium benzoelyticum</name>
    <dbReference type="NCBI Taxonomy" id="1629550"/>
    <lineage>
        <taxon>Bacteria</taxon>
        <taxon>Bacillati</taxon>
        <taxon>Bacillota</taxon>
        <taxon>Clostridia</taxon>
        <taxon>Peptostreptococcales</taxon>
        <taxon>Peptostreptococcaceae</taxon>
        <taxon>Paraclostridium</taxon>
    </lineage>
</organism>
<evidence type="ECO:0000256" key="4">
    <source>
        <dbReference type="ARBA" id="ARBA00004496"/>
    </source>
</evidence>
<dbReference type="NCBIfam" id="NF000595">
    <property type="entry name" value="PRK00015.1-3"/>
    <property type="match status" value="1"/>
</dbReference>
<dbReference type="PANTHER" id="PTHR10954">
    <property type="entry name" value="RIBONUCLEASE H2 SUBUNIT A"/>
    <property type="match status" value="1"/>
</dbReference>
<keyword evidence="12 14" id="KW-0378">Hydrolase</keyword>
<evidence type="ECO:0000256" key="13">
    <source>
        <dbReference type="ARBA" id="ARBA00023211"/>
    </source>
</evidence>
<dbReference type="InterPro" id="IPR024567">
    <property type="entry name" value="RNase_HII/HIII_dom"/>
</dbReference>
<keyword evidence="9 14" id="KW-0540">Nuclease</keyword>
<feature type="binding site" evidence="14 15">
    <location>
        <position position="80"/>
    </location>
    <ligand>
        <name>a divalent metal cation</name>
        <dbReference type="ChEBI" id="CHEBI:60240"/>
    </ligand>
</feature>
<dbReference type="GO" id="GO:0006298">
    <property type="term" value="P:mismatch repair"/>
    <property type="evidence" value="ECO:0007669"/>
    <property type="project" value="TreeGrafter"/>
</dbReference>
<dbReference type="InterPro" id="IPR012337">
    <property type="entry name" value="RNaseH-like_sf"/>
</dbReference>
<dbReference type="PATRIC" id="fig|1629550.3.peg.792"/>
<comment type="cofactor">
    <cofactor evidence="14 15">
        <name>Mn(2+)</name>
        <dbReference type="ChEBI" id="CHEBI:29035"/>
    </cofactor>
    <cofactor evidence="14 15">
        <name>Mg(2+)</name>
        <dbReference type="ChEBI" id="CHEBI:18420"/>
    </cofactor>
    <text evidence="14 15">Manganese or magnesium. Binds 1 divalent metal ion per monomer in the absence of substrate. May bind a second metal ion after substrate binding.</text>
</comment>